<dbReference type="Pfam" id="PF00005">
    <property type="entry name" value="ABC_tran"/>
    <property type="match status" value="1"/>
</dbReference>
<dbReference type="OrthoDB" id="9806149at2"/>
<feature type="region of interest" description="Disordered" evidence="6">
    <location>
        <begin position="1"/>
        <end position="62"/>
    </location>
</feature>
<dbReference type="Gene3D" id="3.40.50.300">
    <property type="entry name" value="P-loop containing nucleotide triphosphate hydrolases"/>
    <property type="match status" value="1"/>
</dbReference>
<evidence type="ECO:0000256" key="5">
    <source>
        <dbReference type="ARBA" id="ARBA00022970"/>
    </source>
</evidence>
<gene>
    <name evidence="8" type="ORF">DKT77_03420</name>
</gene>
<dbReference type="SMART" id="SM00382">
    <property type="entry name" value="AAA"/>
    <property type="match status" value="1"/>
</dbReference>
<reference evidence="8 9" key="1">
    <citation type="submission" date="2018-05" db="EMBL/GenBank/DDBJ databases">
        <title>Rhodobacteraceae gen. nov., sp. nov. isolated from sea water.</title>
        <authorList>
            <person name="Ren Y."/>
        </authorList>
    </citation>
    <scope>NUCLEOTIDE SEQUENCE [LARGE SCALE GENOMIC DNA]</scope>
    <source>
        <strain evidence="8 9">TG-679</strain>
    </source>
</reference>
<dbReference type="GO" id="GO:0005524">
    <property type="term" value="F:ATP binding"/>
    <property type="evidence" value="ECO:0007669"/>
    <property type="project" value="UniProtKB-KW"/>
</dbReference>
<dbReference type="SUPFAM" id="SSF52540">
    <property type="entry name" value="P-loop containing nucleoside triphosphate hydrolases"/>
    <property type="match status" value="1"/>
</dbReference>
<dbReference type="InterPro" id="IPR052156">
    <property type="entry name" value="BCAA_Transport_ATP-bd_LivF"/>
</dbReference>
<evidence type="ECO:0000256" key="3">
    <source>
        <dbReference type="ARBA" id="ARBA00022741"/>
    </source>
</evidence>
<evidence type="ECO:0000256" key="1">
    <source>
        <dbReference type="ARBA" id="ARBA00005417"/>
    </source>
</evidence>
<protein>
    <submittedName>
        <fullName evidence="8">ABC transporter ATP-binding protein</fullName>
    </submittedName>
</protein>
<evidence type="ECO:0000259" key="7">
    <source>
        <dbReference type="PROSITE" id="PS50893"/>
    </source>
</evidence>
<dbReference type="InterPro" id="IPR003439">
    <property type="entry name" value="ABC_transporter-like_ATP-bd"/>
</dbReference>
<dbReference type="EMBL" id="QGKU01000012">
    <property type="protein sequence ID" value="PWR04151.1"/>
    <property type="molecule type" value="Genomic_DNA"/>
</dbReference>
<evidence type="ECO:0000256" key="2">
    <source>
        <dbReference type="ARBA" id="ARBA00022448"/>
    </source>
</evidence>
<feature type="domain" description="ABC transporter" evidence="7">
    <location>
        <begin position="93"/>
        <end position="322"/>
    </location>
</feature>
<dbReference type="Proteomes" id="UP000245680">
    <property type="component" value="Unassembled WGS sequence"/>
</dbReference>
<dbReference type="PANTHER" id="PTHR43820">
    <property type="entry name" value="HIGH-AFFINITY BRANCHED-CHAIN AMINO ACID TRANSPORT ATP-BINDING PROTEIN LIVF"/>
    <property type="match status" value="1"/>
</dbReference>
<dbReference type="PROSITE" id="PS50893">
    <property type="entry name" value="ABC_TRANSPORTER_2"/>
    <property type="match status" value="1"/>
</dbReference>
<dbReference type="InterPro" id="IPR017871">
    <property type="entry name" value="ABC_transporter-like_CS"/>
</dbReference>
<dbReference type="CDD" id="cd03224">
    <property type="entry name" value="ABC_TM1139_LivF_branched"/>
    <property type="match status" value="1"/>
</dbReference>
<comment type="caution">
    <text evidence="8">The sequence shown here is derived from an EMBL/GenBank/DDBJ whole genome shotgun (WGS) entry which is preliminary data.</text>
</comment>
<evidence type="ECO:0000313" key="8">
    <source>
        <dbReference type="EMBL" id="PWR04151.1"/>
    </source>
</evidence>
<dbReference type="AlphaFoldDB" id="A0A2V2LJB0"/>
<evidence type="ECO:0000256" key="6">
    <source>
        <dbReference type="SAM" id="MobiDB-lite"/>
    </source>
</evidence>
<evidence type="ECO:0000313" key="9">
    <source>
        <dbReference type="Proteomes" id="UP000245680"/>
    </source>
</evidence>
<comment type="similarity">
    <text evidence="1">Belongs to the ABC transporter superfamily.</text>
</comment>
<name>A0A2V2LJB0_9RHOB</name>
<keyword evidence="3" id="KW-0547">Nucleotide-binding</keyword>
<dbReference type="GO" id="GO:0015807">
    <property type="term" value="P:L-amino acid transport"/>
    <property type="evidence" value="ECO:0007669"/>
    <property type="project" value="TreeGrafter"/>
</dbReference>
<dbReference type="GO" id="GO:0015658">
    <property type="term" value="F:branched-chain amino acid transmembrane transporter activity"/>
    <property type="evidence" value="ECO:0007669"/>
    <property type="project" value="TreeGrafter"/>
</dbReference>
<dbReference type="PANTHER" id="PTHR43820:SF2">
    <property type="entry name" value="ABC TRANSPORTER ATP-BINDING PROTEIN"/>
    <property type="match status" value="1"/>
</dbReference>
<keyword evidence="9" id="KW-1185">Reference proteome</keyword>
<dbReference type="PROSITE" id="PS00211">
    <property type="entry name" value="ABC_TRANSPORTER_1"/>
    <property type="match status" value="1"/>
</dbReference>
<evidence type="ECO:0000256" key="4">
    <source>
        <dbReference type="ARBA" id="ARBA00022840"/>
    </source>
</evidence>
<dbReference type="InterPro" id="IPR027417">
    <property type="entry name" value="P-loop_NTPase"/>
</dbReference>
<dbReference type="GO" id="GO:0016887">
    <property type="term" value="F:ATP hydrolysis activity"/>
    <property type="evidence" value="ECO:0007669"/>
    <property type="project" value="InterPro"/>
</dbReference>
<sequence>MPGDAAPLEPLPDATAGPVPAEASHSPDPGSDPRTEPLILTPDFTAPPPRPSLDPLDDRTRADFPAAGPIGAAAAVPHPAVPPAPRPAGPVLLSLEGVRTDIGRYHILGDVGFDVPTGAVTMLLGRNGVGKTTTLRTIMGLWRARSGEIRFAGNRIERWPTHRIARAGVGYVPESMAIFGDLTVAENVALGSVSKRVPTDRLDWLFSLFPPLATFWRAPAGNLSGGQKQMLALARALVQKRRLYLIDEPTKGLAPTVVDTVVAALRDLKLQGATVLMVEQNFAVARALGDRCVVMDDGRVTWSGVMADLAQDAALQTRLMGLSLGVDA</sequence>
<accession>A0A2V2LJB0</accession>
<proteinExistence type="inferred from homology"/>
<keyword evidence="5" id="KW-0029">Amino-acid transport</keyword>
<keyword evidence="4 8" id="KW-0067">ATP-binding</keyword>
<organism evidence="8 9">
    <name type="scientific">Meridianimarinicoccus roseus</name>
    <dbReference type="NCBI Taxonomy" id="2072018"/>
    <lineage>
        <taxon>Bacteria</taxon>
        <taxon>Pseudomonadati</taxon>
        <taxon>Pseudomonadota</taxon>
        <taxon>Alphaproteobacteria</taxon>
        <taxon>Rhodobacterales</taxon>
        <taxon>Paracoccaceae</taxon>
        <taxon>Meridianimarinicoccus</taxon>
    </lineage>
</organism>
<dbReference type="InterPro" id="IPR003593">
    <property type="entry name" value="AAA+_ATPase"/>
</dbReference>
<keyword evidence="2" id="KW-0813">Transport</keyword>